<feature type="transmembrane region" description="Helical" evidence="8">
    <location>
        <begin position="533"/>
        <end position="554"/>
    </location>
</feature>
<evidence type="ECO:0000256" key="2">
    <source>
        <dbReference type="ARBA" id="ARBA00022448"/>
    </source>
</evidence>
<feature type="region of interest" description="Disordered" evidence="7">
    <location>
        <begin position="77"/>
        <end position="113"/>
    </location>
</feature>
<evidence type="ECO:0000256" key="7">
    <source>
        <dbReference type="SAM" id="MobiDB-lite"/>
    </source>
</evidence>
<dbReference type="GO" id="GO:0098855">
    <property type="term" value="C:HCN channel complex"/>
    <property type="evidence" value="ECO:0007669"/>
    <property type="project" value="TreeGrafter"/>
</dbReference>
<dbReference type="Pfam" id="PF00027">
    <property type="entry name" value="cNMP_binding"/>
    <property type="match status" value="1"/>
</dbReference>
<evidence type="ECO:0000313" key="11">
    <source>
        <dbReference type="Proteomes" id="UP001165082"/>
    </source>
</evidence>
<dbReference type="GO" id="GO:0003254">
    <property type="term" value="P:regulation of membrane depolarization"/>
    <property type="evidence" value="ECO:0007669"/>
    <property type="project" value="TreeGrafter"/>
</dbReference>
<dbReference type="Proteomes" id="UP001165082">
    <property type="component" value="Unassembled WGS sequence"/>
</dbReference>
<feature type="region of interest" description="Disordered" evidence="7">
    <location>
        <begin position="127"/>
        <end position="157"/>
    </location>
</feature>
<keyword evidence="6 8" id="KW-0472">Membrane</keyword>
<dbReference type="SUPFAM" id="SSF81324">
    <property type="entry name" value="Voltage-gated potassium channels"/>
    <property type="match status" value="1"/>
</dbReference>
<proteinExistence type="predicted"/>
<reference evidence="10" key="1">
    <citation type="submission" date="2022-07" db="EMBL/GenBank/DDBJ databases">
        <title>Genome analysis of Parmales, a sister group of diatoms, reveals the evolutionary specialization of diatoms from phago-mixotrophs to photoautotrophs.</title>
        <authorList>
            <person name="Ban H."/>
            <person name="Sato S."/>
            <person name="Yoshikawa S."/>
            <person name="Kazumasa Y."/>
            <person name="Nakamura Y."/>
            <person name="Ichinomiya M."/>
            <person name="Saitoh K."/>
            <person name="Sato N."/>
            <person name="Blanc-Mathieu R."/>
            <person name="Endo H."/>
            <person name="Kuwata A."/>
            <person name="Ogata H."/>
        </authorList>
    </citation>
    <scope>NUCLEOTIDE SEQUENCE</scope>
</reference>
<dbReference type="PANTHER" id="PTHR45689:SF5">
    <property type="entry name" value="I[[H]] CHANNEL, ISOFORM E"/>
    <property type="match status" value="1"/>
</dbReference>
<dbReference type="InterPro" id="IPR000595">
    <property type="entry name" value="cNMP-bd_dom"/>
</dbReference>
<sequence>MIPSDIGGAGHVLPTQDGSQRSKGKSTGSRDSTGSPKLLKRRATSARRESVENDLKKVLHNVKSVTPKLLNVPVSIVPVSGSSPSQIKKNAKGPRVSFKSDNNEEGASGGGVKLSLSSLQKHNELSQKNLGPLANNKPAVGRSQTAGAVSSSAEQDELPEILNKAMKKLTERAPNFPVLGGSRRGSAAFSLTEGGFLNPGSTGGSAQRKSQRMKRMSFNKAASKKSVGTASNQPMQRMSSRNIKIGQVNNARRPKVARHATQLDMLNKLKRMAPFDGAAEHEFLVNMYKLRGSYISEGGGVDTARQSSGFRSFHESSADGRRGSVSEKIFDKISSGAKVKVDGQISNTRGSMKKINIKTTREGYRYVYLPADITRWESLVAVLVVIQMLLLPYIVSFDVNFGETFEAVEFAVDIMFCVDLVLQFNVAYEISEVESKQAVSIEERSLGVDAVKYFETRRRKICMNYLRGWFFIDFVAIIPLLLKSQSELSLTKTLRLPRLFRLLKVARVFRSLKSNSKLRRFLLYSKYTSAFRLIGLIIGIFVFNHFLACIWWAVAKESIEDTRLENDSSSSYFTAYSQSVLLMMGERLDLTTNTAKIFSFVIIIFTSIFVAVLFGEVAMLVTSFNANSQKYQTKMTELYEAMDTMGLPVTLQERVLQFYDFLWLKHHSLDGKTAMASFFDELSPNLSKEIHMCMYKEMLLNVGFFREFTADVIHHLVMSLDTKIFMPRDYVISVGECGTDMFFIDYGKAEVFLKHTHVKTLKKNDYFGEIALITDVRRTASVQASTFLQVVCLEREDFEACAEDMTVDGRKRVLAHILKQYYGKDILQRCSEPDFVYENSESQEADVDDETMDMFNDEFDALHPHIAAEEEEIADIMETDLATIQRIELVENQVENINTKLDKLVNMNIKFMASADMWKARGAHDEATKGLSVKKELNGASGKILKGESSGSELSVKEEVAPCTKTVTLQRTRLQTAPEKGGVDGDSDSEGSPSPDTRMLRRTVAGSGNTN</sequence>
<dbReference type="InterPro" id="IPR051413">
    <property type="entry name" value="K/Na_HCN_channel"/>
</dbReference>
<comment type="caution">
    <text evidence="10">The sequence shown here is derived from an EMBL/GenBank/DDBJ whole genome shotgun (WGS) entry which is preliminary data.</text>
</comment>
<gene>
    <name evidence="10" type="ORF">TrRE_jg2955</name>
</gene>
<keyword evidence="2" id="KW-0813">Transport</keyword>
<keyword evidence="11" id="KW-1185">Reference proteome</keyword>
<dbReference type="PANTHER" id="PTHR45689">
    <property type="entry name" value="I[[H]] CHANNEL, ISOFORM E"/>
    <property type="match status" value="1"/>
</dbReference>
<dbReference type="Pfam" id="PF00520">
    <property type="entry name" value="Ion_trans"/>
    <property type="match status" value="1"/>
</dbReference>
<evidence type="ECO:0000259" key="9">
    <source>
        <dbReference type="PROSITE" id="PS50042"/>
    </source>
</evidence>
<keyword evidence="5" id="KW-0406">Ion transport</keyword>
<evidence type="ECO:0000256" key="1">
    <source>
        <dbReference type="ARBA" id="ARBA00004141"/>
    </source>
</evidence>
<feature type="transmembrane region" description="Helical" evidence="8">
    <location>
        <begin position="465"/>
        <end position="482"/>
    </location>
</feature>
<dbReference type="PROSITE" id="PS50042">
    <property type="entry name" value="CNMP_BINDING_3"/>
    <property type="match status" value="1"/>
</dbReference>
<evidence type="ECO:0000256" key="5">
    <source>
        <dbReference type="ARBA" id="ARBA00023065"/>
    </source>
</evidence>
<dbReference type="CDD" id="cd00038">
    <property type="entry name" value="CAP_ED"/>
    <property type="match status" value="1"/>
</dbReference>
<feature type="domain" description="Cyclic nucleotide-binding" evidence="9">
    <location>
        <begin position="704"/>
        <end position="799"/>
    </location>
</feature>
<dbReference type="GO" id="GO:0005249">
    <property type="term" value="F:voltage-gated potassium channel activity"/>
    <property type="evidence" value="ECO:0007669"/>
    <property type="project" value="TreeGrafter"/>
</dbReference>
<dbReference type="InterPro" id="IPR005821">
    <property type="entry name" value="Ion_trans_dom"/>
</dbReference>
<dbReference type="Gene3D" id="1.10.287.630">
    <property type="entry name" value="Helix hairpin bin"/>
    <property type="match status" value="1"/>
</dbReference>
<keyword evidence="3 8" id="KW-0812">Transmembrane</keyword>
<dbReference type="InterPro" id="IPR018490">
    <property type="entry name" value="cNMP-bd_dom_sf"/>
</dbReference>
<dbReference type="SUPFAM" id="SSF51206">
    <property type="entry name" value="cAMP-binding domain-like"/>
    <property type="match status" value="1"/>
</dbReference>
<comment type="subcellular location">
    <subcellularLocation>
        <location evidence="1">Membrane</location>
        <topology evidence="1">Multi-pass membrane protein</topology>
    </subcellularLocation>
</comment>
<dbReference type="Gene3D" id="1.10.287.70">
    <property type="match status" value="1"/>
</dbReference>
<evidence type="ECO:0000256" key="3">
    <source>
        <dbReference type="ARBA" id="ARBA00022692"/>
    </source>
</evidence>
<feature type="transmembrane region" description="Helical" evidence="8">
    <location>
        <begin position="376"/>
        <end position="395"/>
    </location>
</feature>
<feature type="region of interest" description="Disordered" evidence="7">
    <location>
        <begin position="1"/>
        <end position="52"/>
    </location>
</feature>
<name>A0A9W7EFJ2_9STRA</name>
<evidence type="ECO:0000256" key="8">
    <source>
        <dbReference type="SAM" id="Phobius"/>
    </source>
</evidence>
<dbReference type="InterPro" id="IPR014710">
    <property type="entry name" value="RmlC-like_jellyroll"/>
</dbReference>
<accession>A0A9W7EFJ2</accession>
<dbReference type="PROSITE" id="PS00888">
    <property type="entry name" value="CNMP_BINDING_1"/>
    <property type="match status" value="1"/>
</dbReference>
<feature type="compositionally biased region" description="Polar residues" evidence="7">
    <location>
        <begin position="16"/>
        <end position="35"/>
    </location>
</feature>
<evidence type="ECO:0000313" key="10">
    <source>
        <dbReference type="EMBL" id="GMH76983.1"/>
    </source>
</evidence>
<dbReference type="OrthoDB" id="421226at2759"/>
<dbReference type="Gene3D" id="2.60.120.10">
    <property type="entry name" value="Jelly Rolls"/>
    <property type="match status" value="1"/>
</dbReference>
<evidence type="ECO:0000256" key="6">
    <source>
        <dbReference type="ARBA" id="ARBA00023136"/>
    </source>
</evidence>
<protein>
    <recommendedName>
        <fullName evidence="9">Cyclic nucleotide-binding domain-containing protein</fullName>
    </recommendedName>
</protein>
<dbReference type="EMBL" id="BRXZ01001707">
    <property type="protein sequence ID" value="GMH76983.1"/>
    <property type="molecule type" value="Genomic_DNA"/>
</dbReference>
<evidence type="ECO:0000256" key="4">
    <source>
        <dbReference type="ARBA" id="ARBA00022989"/>
    </source>
</evidence>
<dbReference type="AlphaFoldDB" id="A0A9W7EFJ2"/>
<feature type="region of interest" description="Disordered" evidence="7">
    <location>
        <begin position="967"/>
        <end position="1011"/>
    </location>
</feature>
<dbReference type="PROSITE" id="PS00889">
    <property type="entry name" value="CNMP_BINDING_2"/>
    <property type="match status" value="1"/>
</dbReference>
<dbReference type="SMART" id="SM00100">
    <property type="entry name" value="cNMP"/>
    <property type="match status" value="1"/>
</dbReference>
<dbReference type="InterPro" id="IPR018488">
    <property type="entry name" value="cNMP-bd_CS"/>
</dbReference>
<feature type="compositionally biased region" description="Polar residues" evidence="7">
    <location>
        <begin position="142"/>
        <end position="153"/>
    </location>
</feature>
<feature type="transmembrane region" description="Helical" evidence="8">
    <location>
        <begin position="597"/>
        <end position="621"/>
    </location>
</feature>
<keyword evidence="4 8" id="KW-1133">Transmembrane helix</keyword>
<dbReference type="GO" id="GO:0035725">
    <property type="term" value="P:sodium ion transmembrane transport"/>
    <property type="evidence" value="ECO:0007669"/>
    <property type="project" value="TreeGrafter"/>
</dbReference>
<organism evidence="10 11">
    <name type="scientific">Triparma retinervis</name>
    <dbReference type="NCBI Taxonomy" id="2557542"/>
    <lineage>
        <taxon>Eukaryota</taxon>
        <taxon>Sar</taxon>
        <taxon>Stramenopiles</taxon>
        <taxon>Ochrophyta</taxon>
        <taxon>Bolidophyceae</taxon>
        <taxon>Parmales</taxon>
        <taxon>Triparmaceae</taxon>
        <taxon>Triparma</taxon>
    </lineage>
</organism>